<comment type="caution">
    <text evidence="7">The sequence shown here is derived from an EMBL/GenBank/DDBJ whole genome shotgun (WGS) entry which is preliminary data.</text>
</comment>
<feature type="domain" description="Solute-binding protein family 5" evidence="6">
    <location>
        <begin position="96"/>
        <end position="463"/>
    </location>
</feature>
<dbReference type="SUPFAM" id="SSF53850">
    <property type="entry name" value="Periplasmic binding protein-like II"/>
    <property type="match status" value="1"/>
</dbReference>
<dbReference type="Gene3D" id="3.10.105.10">
    <property type="entry name" value="Dipeptide-binding Protein, Domain 3"/>
    <property type="match status" value="1"/>
</dbReference>
<evidence type="ECO:0000256" key="4">
    <source>
        <dbReference type="ARBA" id="ARBA00022729"/>
    </source>
</evidence>
<dbReference type="CDD" id="cd08512">
    <property type="entry name" value="PBP2_NikA_DppA_OppA_like_7"/>
    <property type="match status" value="1"/>
</dbReference>
<feature type="signal peptide" evidence="5">
    <location>
        <begin position="1"/>
        <end position="26"/>
    </location>
</feature>
<evidence type="ECO:0000313" key="7">
    <source>
        <dbReference type="EMBL" id="MDP9830308.1"/>
    </source>
</evidence>
<dbReference type="Gene3D" id="3.40.190.10">
    <property type="entry name" value="Periplasmic binding protein-like II"/>
    <property type="match status" value="1"/>
</dbReference>
<comment type="subcellular location">
    <subcellularLocation>
        <location evidence="1">Cell envelope</location>
    </subcellularLocation>
</comment>
<dbReference type="Proteomes" id="UP001235712">
    <property type="component" value="Unassembled WGS sequence"/>
</dbReference>
<evidence type="ECO:0000256" key="1">
    <source>
        <dbReference type="ARBA" id="ARBA00004196"/>
    </source>
</evidence>
<organism evidence="7 8">
    <name type="scientific">Kineosporia succinea</name>
    <dbReference type="NCBI Taxonomy" id="84632"/>
    <lineage>
        <taxon>Bacteria</taxon>
        <taxon>Bacillati</taxon>
        <taxon>Actinomycetota</taxon>
        <taxon>Actinomycetes</taxon>
        <taxon>Kineosporiales</taxon>
        <taxon>Kineosporiaceae</taxon>
        <taxon>Kineosporia</taxon>
    </lineage>
</organism>
<dbReference type="PROSITE" id="PS51257">
    <property type="entry name" value="PROKAR_LIPOPROTEIN"/>
    <property type="match status" value="1"/>
</dbReference>
<comment type="similarity">
    <text evidence="2">Belongs to the bacterial solute-binding protein 5 family.</text>
</comment>
<protein>
    <submittedName>
        <fullName evidence="7">Peptide/nickel transport system substrate-binding protein</fullName>
    </submittedName>
</protein>
<accession>A0ABT9PC80</accession>
<dbReference type="PIRSF" id="PIRSF002741">
    <property type="entry name" value="MppA"/>
    <property type="match status" value="1"/>
</dbReference>
<dbReference type="InterPro" id="IPR006311">
    <property type="entry name" value="TAT_signal"/>
</dbReference>
<evidence type="ECO:0000259" key="6">
    <source>
        <dbReference type="Pfam" id="PF00496"/>
    </source>
</evidence>
<keyword evidence="8" id="KW-1185">Reference proteome</keyword>
<name>A0ABT9PC80_9ACTN</name>
<dbReference type="PROSITE" id="PS51318">
    <property type="entry name" value="TAT"/>
    <property type="match status" value="1"/>
</dbReference>
<evidence type="ECO:0000256" key="5">
    <source>
        <dbReference type="SAM" id="SignalP"/>
    </source>
</evidence>
<dbReference type="PANTHER" id="PTHR30290">
    <property type="entry name" value="PERIPLASMIC BINDING COMPONENT OF ABC TRANSPORTER"/>
    <property type="match status" value="1"/>
</dbReference>
<dbReference type="EMBL" id="JAUSQZ010000001">
    <property type="protein sequence ID" value="MDP9830308.1"/>
    <property type="molecule type" value="Genomic_DNA"/>
</dbReference>
<dbReference type="PANTHER" id="PTHR30290:SF10">
    <property type="entry name" value="PERIPLASMIC OLIGOPEPTIDE-BINDING PROTEIN-RELATED"/>
    <property type="match status" value="1"/>
</dbReference>
<evidence type="ECO:0000313" key="8">
    <source>
        <dbReference type="Proteomes" id="UP001235712"/>
    </source>
</evidence>
<dbReference type="InterPro" id="IPR000914">
    <property type="entry name" value="SBP_5_dom"/>
</dbReference>
<gene>
    <name evidence="7" type="ORF">J2S57_006057</name>
</gene>
<sequence>MNARTSINRRGLLVTALAATAAVTLAACTGGSGTAQAAGDTVVIVTAAQPPSFSYETSVTGYEAAEFNANTGATLVRNPYIAASGSEAAHQDYYTFEPLLAKSYDVSDDKLTYTFHLDTEASSGQGNKLSADDVIFSMQRKYKVKTSVVPFLTAPILTDPDQQVKKIDDATVSITVAKPQYGFTLLALLANVPFNIYDSTVLKEHATADDPYAVKWSEQTGTFGFGAYKLTSYVPGEQMVYEANTGYALGAPKVKRIVQRVVADAGQRANLVTSGDAQIATQLRPADQAGMISAKSAQVFTVPTNSWVFMNMVTTAAPFDNLVVRRALSLAVPYDDIAKNVYKDRMTPFTTMLSDQAPGWSGEGLKAKETNVEEAKKLLAEAGVSTPVKFELTVNNAVPDLQEAAVQIQSAAKAAGFEISVNAVSSAEFQSGLATHAFQAMMQRDWAVVQSPAYVLPLFYTPGSPVDWSDWDYPPMVKAVAAGNAASDPLSADGGKAWNEAEQILASQLPTIYMGDVQPLNAFANGVGGYVFRSDNVIDYSQLSLNG</sequence>
<evidence type="ECO:0000256" key="3">
    <source>
        <dbReference type="ARBA" id="ARBA00022448"/>
    </source>
</evidence>
<evidence type="ECO:0000256" key="2">
    <source>
        <dbReference type="ARBA" id="ARBA00005695"/>
    </source>
</evidence>
<dbReference type="Pfam" id="PF00496">
    <property type="entry name" value="SBP_bac_5"/>
    <property type="match status" value="1"/>
</dbReference>
<feature type="chain" id="PRO_5046509803" evidence="5">
    <location>
        <begin position="27"/>
        <end position="547"/>
    </location>
</feature>
<dbReference type="RefSeq" id="WP_307249348.1">
    <property type="nucleotide sequence ID" value="NZ_JAUSQZ010000001.1"/>
</dbReference>
<keyword evidence="4 5" id="KW-0732">Signal</keyword>
<dbReference type="InterPro" id="IPR039424">
    <property type="entry name" value="SBP_5"/>
</dbReference>
<keyword evidence="3" id="KW-0813">Transport</keyword>
<proteinExistence type="inferred from homology"/>
<dbReference type="InterPro" id="IPR030678">
    <property type="entry name" value="Peptide/Ni-bd"/>
</dbReference>
<reference evidence="7 8" key="1">
    <citation type="submission" date="2023-07" db="EMBL/GenBank/DDBJ databases">
        <title>Sequencing the genomes of 1000 actinobacteria strains.</title>
        <authorList>
            <person name="Klenk H.-P."/>
        </authorList>
    </citation>
    <scope>NUCLEOTIDE SEQUENCE [LARGE SCALE GENOMIC DNA]</scope>
    <source>
        <strain evidence="7 8">DSM 44388</strain>
    </source>
</reference>